<sequence>MDACNYYHADAHILLLWMPVILAHADALKLLPWMPAILAHADARTCYHGCLQILLTQEVILLTQFIGSSWLAVTTSYFLTSIRCWTCFPAPTIFGIQGSLRCVISCLISWESQLIFTQVGAAIGAGTPSGAPPK</sequence>
<evidence type="ECO:0000313" key="2">
    <source>
        <dbReference type="Proteomes" id="UP000092154"/>
    </source>
</evidence>
<keyword evidence="2" id="KW-1185">Reference proteome</keyword>
<organism evidence="1 2">
    <name type="scientific">Rhizopogon vinicolor AM-OR11-026</name>
    <dbReference type="NCBI Taxonomy" id="1314800"/>
    <lineage>
        <taxon>Eukaryota</taxon>
        <taxon>Fungi</taxon>
        <taxon>Dikarya</taxon>
        <taxon>Basidiomycota</taxon>
        <taxon>Agaricomycotina</taxon>
        <taxon>Agaricomycetes</taxon>
        <taxon>Agaricomycetidae</taxon>
        <taxon>Boletales</taxon>
        <taxon>Suillineae</taxon>
        <taxon>Rhizopogonaceae</taxon>
        <taxon>Rhizopogon</taxon>
    </lineage>
</organism>
<dbReference type="InParanoid" id="A0A1B7MGK7"/>
<gene>
    <name evidence="1" type="ORF">K503DRAFT_777330</name>
</gene>
<evidence type="ECO:0000313" key="1">
    <source>
        <dbReference type="EMBL" id="OAX31727.1"/>
    </source>
</evidence>
<dbReference type="Proteomes" id="UP000092154">
    <property type="component" value="Unassembled WGS sequence"/>
</dbReference>
<accession>A0A1B7MGK7</accession>
<proteinExistence type="predicted"/>
<reference evidence="1 2" key="1">
    <citation type="submission" date="2016-06" db="EMBL/GenBank/DDBJ databases">
        <title>Comparative genomics of the ectomycorrhizal sister species Rhizopogon vinicolor and Rhizopogon vesiculosus (Basidiomycota: Boletales) reveals a divergence of the mating type B locus.</title>
        <authorList>
            <consortium name="DOE Joint Genome Institute"/>
            <person name="Mujic A.B."/>
            <person name="Kuo A."/>
            <person name="Tritt A."/>
            <person name="Lipzen A."/>
            <person name="Chen C."/>
            <person name="Johnson J."/>
            <person name="Sharma A."/>
            <person name="Barry K."/>
            <person name="Grigoriev I.V."/>
            <person name="Spatafora J.W."/>
        </authorList>
    </citation>
    <scope>NUCLEOTIDE SEQUENCE [LARGE SCALE GENOMIC DNA]</scope>
    <source>
        <strain evidence="1 2">AM-OR11-026</strain>
    </source>
</reference>
<name>A0A1B7MGK7_9AGAM</name>
<dbReference type="OrthoDB" id="10501792at2759"/>
<dbReference type="AlphaFoldDB" id="A0A1B7MGK7"/>
<protein>
    <submittedName>
        <fullName evidence="1">Uncharacterized protein</fullName>
    </submittedName>
</protein>
<dbReference type="EMBL" id="KV449269">
    <property type="protein sequence ID" value="OAX31727.1"/>
    <property type="molecule type" value="Genomic_DNA"/>
</dbReference>